<dbReference type="Proteomes" id="UP001234297">
    <property type="component" value="Chromosome 1"/>
</dbReference>
<evidence type="ECO:0000313" key="1">
    <source>
        <dbReference type="EMBL" id="KAJ8647715.1"/>
    </source>
</evidence>
<organism evidence="1 2">
    <name type="scientific">Persea americana</name>
    <name type="common">Avocado</name>
    <dbReference type="NCBI Taxonomy" id="3435"/>
    <lineage>
        <taxon>Eukaryota</taxon>
        <taxon>Viridiplantae</taxon>
        <taxon>Streptophyta</taxon>
        <taxon>Embryophyta</taxon>
        <taxon>Tracheophyta</taxon>
        <taxon>Spermatophyta</taxon>
        <taxon>Magnoliopsida</taxon>
        <taxon>Magnoliidae</taxon>
        <taxon>Laurales</taxon>
        <taxon>Lauraceae</taxon>
        <taxon>Persea</taxon>
    </lineage>
</organism>
<keyword evidence="2" id="KW-1185">Reference proteome</keyword>
<comment type="caution">
    <text evidence="1">The sequence shown here is derived from an EMBL/GenBank/DDBJ whole genome shotgun (WGS) entry which is preliminary data.</text>
</comment>
<dbReference type="EMBL" id="CM056809">
    <property type="protein sequence ID" value="KAJ8647715.1"/>
    <property type="molecule type" value="Genomic_DNA"/>
</dbReference>
<sequence length="100" mass="11480">MAQSLELLLIQFFMPDYDARRQAEEQIKRLSKDPRPPPPYHQDPQRSGYEAPVSVAGVVFCVPYNIDLVVRKKIKGLSEARYEVFDFHGRLLLQVHGGVL</sequence>
<evidence type="ECO:0000313" key="2">
    <source>
        <dbReference type="Proteomes" id="UP001234297"/>
    </source>
</evidence>
<accession>A0ACC2MPZ6</accession>
<gene>
    <name evidence="1" type="ORF">MRB53_000738</name>
</gene>
<reference evidence="1 2" key="1">
    <citation type="journal article" date="2022" name="Hortic Res">
        <title>A haplotype resolved chromosomal level avocado genome allows analysis of novel avocado genes.</title>
        <authorList>
            <person name="Nath O."/>
            <person name="Fletcher S.J."/>
            <person name="Hayward A."/>
            <person name="Shaw L.M."/>
            <person name="Masouleh A.K."/>
            <person name="Furtado A."/>
            <person name="Henry R.J."/>
            <person name="Mitter N."/>
        </authorList>
    </citation>
    <scope>NUCLEOTIDE SEQUENCE [LARGE SCALE GENOMIC DNA]</scope>
    <source>
        <strain evidence="2">cv. Hass</strain>
    </source>
</reference>
<proteinExistence type="predicted"/>
<name>A0ACC2MPZ6_PERAE</name>
<protein>
    <submittedName>
        <fullName evidence="1">Uncharacterized protein</fullName>
    </submittedName>
</protein>